<dbReference type="SMART" id="SM00882">
    <property type="entry name" value="CoA_trans"/>
    <property type="match status" value="1"/>
</dbReference>
<dbReference type="Proteomes" id="UP000290849">
    <property type="component" value="Unassembled WGS sequence"/>
</dbReference>
<dbReference type="EMBL" id="PYAL01000001">
    <property type="protein sequence ID" value="RXN92319.1"/>
    <property type="molecule type" value="Genomic_DNA"/>
</dbReference>
<keyword evidence="1 2" id="KW-0808">Transferase</keyword>
<evidence type="ECO:0000313" key="3">
    <source>
        <dbReference type="Proteomes" id="UP000290849"/>
    </source>
</evidence>
<dbReference type="AlphaFoldDB" id="A0A4Q1HN49"/>
<dbReference type="InterPro" id="IPR012792">
    <property type="entry name" value="3-oxoacid_CoA-transf_A"/>
</dbReference>
<dbReference type="InterPro" id="IPR037171">
    <property type="entry name" value="NagB/RpiA_transferase-like"/>
</dbReference>
<organism evidence="2 3">
    <name type="scientific">Achromobacter aloeverae</name>
    <dbReference type="NCBI Taxonomy" id="1750518"/>
    <lineage>
        <taxon>Bacteria</taxon>
        <taxon>Pseudomonadati</taxon>
        <taxon>Pseudomonadota</taxon>
        <taxon>Betaproteobacteria</taxon>
        <taxon>Burkholderiales</taxon>
        <taxon>Alcaligenaceae</taxon>
        <taxon>Achromobacter</taxon>
    </lineage>
</organism>
<dbReference type="SUPFAM" id="SSF100950">
    <property type="entry name" value="NagB/RpiA/CoA transferase-like"/>
    <property type="match status" value="1"/>
</dbReference>
<accession>A0A4Q1HN49</accession>
<dbReference type="RefSeq" id="WP_129148282.1">
    <property type="nucleotide sequence ID" value="NZ_JBHSDO010000016.1"/>
</dbReference>
<evidence type="ECO:0000256" key="1">
    <source>
        <dbReference type="ARBA" id="ARBA00022679"/>
    </source>
</evidence>
<keyword evidence="3" id="KW-1185">Reference proteome</keyword>
<proteinExistence type="predicted"/>
<dbReference type="GO" id="GO:0008410">
    <property type="term" value="F:CoA-transferase activity"/>
    <property type="evidence" value="ECO:0007669"/>
    <property type="project" value="InterPro"/>
</dbReference>
<dbReference type="Pfam" id="PF01144">
    <property type="entry name" value="CoA_trans"/>
    <property type="match status" value="1"/>
</dbReference>
<name>A0A4Q1HN49_9BURK</name>
<reference evidence="2 3" key="1">
    <citation type="journal article" date="2017" name="Int. J. Syst. Evol. Microbiol.">
        <title>Achromobacter aloeverae sp. nov., isolated from the root of Aloe vera (L.) Burm.f.</title>
        <authorList>
            <person name="Kuncharoen N."/>
            <person name="Muramatsu Y."/>
            <person name="Shibata C."/>
            <person name="Kamakura Y."/>
            <person name="Nakagawa Y."/>
            <person name="Tanasupawat S."/>
        </authorList>
    </citation>
    <scope>NUCLEOTIDE SEQUENCE [LARGE SCALE GENOMIC DNA]</scope>
    <source>
        <strain evidence="2 3">AVA-1</strain>
    </source>
</reference>
<sequence length="222" mass="23298">MINKIVDGLDAAVADIPDDAVLMVSGFGGAGLPFELVDALVRQGARGLTIISNNAGSLGKGLSKLVAAGQVRKFICSFPRQPGSNAFDDLYREGKLELELVPQGTLAERIRAGGAGIGGFFTPTGAGTELAQGKESRVIDGVEHILEYSLRADYALIKGHTGDRWGNLTYRRSGRNFGPVMAAAARCTIAQVSHIVDLGGLDPEHIITPGVYVQRVVLAGAN</sequence>
<dbReference type="Gene3D" id="3.40.1080.10">
    <property type="entry name" value="Glutaconate Coenzyme A-transferase"/>
    <property type="match status" value="1"/>
</dbReference>
<dbReference type="NCBIfam" id="TIGR02429">
    <property type="entry name" value="pcaI_scoA_fam"/>
    <property type="match status" value="1"/>
</dbReference>
<evidence type="ECO:0000313" key="2">
    <source>
        <dbReference type="EMBL" id="RXN92319.1"/>
    </source>
</evidence>
<dbReference type="PANTHER" id="PTHR13707:SF60">
    <property type="entry name" value="ACETATE COA-TRANSFERASE SUBUNIT ALPHA"/>
    <property type="match status" value="1"/>
</dbReference>
<comment type="caution">
    <text evidence="2">The sequence shown here is derived from an EMBL/GenBank/DDBJ whole genome shotgun (WGS) entry which is preliminary data.</text>
</comment>
<dbReference type="InterPro" id="IPR004165">
    <property type="entry name" value="CoA_trans_fam_I"/>
</dbReference>
<protein>
    <submittedName>
        <fullName evidence="2">3-oxoadipate CoA-transferase</fullName>
    </submittedName>
</protein>
<gene>
    <name evidence="2" type="ORF">C7R54_00700</name>
</gene>
<dbReference type="OrthoDB" id="9777193at2"/>
<dbReference type="PANTHER" id="PTHR13707">
    <property type="entry name" value="KETOACID-COENZYME A TRANSFERASE"/>
    <property type="match status" value="1"/>
</dbReference>